<evidence type="ECO:0000313" key="2">
    <source>
        <dbReference type="EMBL" id="GGG30935.1"/>
    </source>
</evidence>
<dbReference type="EMBL" id="BMKS01000004">
    <property type="protein sequence ID" value="GGG30935.1"/>
    <property type="molecule type" value="Genomic_DNA"/>
</dbReference>
<dbReference type="PANTHER" id="PTHR43236">
    <property type="entry name" value="ANTITOXIN HIGA1"/>
    <property type="match status" value="1"/>
</dbReference>
<dbReference type="SMART" id="SM00530">
    <property type="entry name" value="HTH_XRE"/>
    <property type="match status" value="2"/>
</dbReference>
<sequence>MAAADRRAVGARIAEARAARGLTVHGLACAVGFGLRAAQIVRWEAGRSRPPSTLMGLLASALGVPREWLSEGIGPSPFVRPPQDPRASGSFAYRLTTARVGAGLTLAALAAAARVPIGRLRAWEWGDGAAEAAELVALAAALGVDPEWLGGARPPGGPGTWVAPAQRGH</sequence>
<protein>
    <recommendedName>
        <fullName evidence="1">HTH cro/C1-type domain-containing protein</fullName>
    </recommendedName>
</protein>
<evidence type="ECO:0000313" key="3">
    <source>
        <dbReference type="Proteomes" id="UP000597507"/>
    </source>
</evidence>
<dbReference type="CDD" id="cd00093">
    <property type="entry name" value="HTH_XRE"/>
    <property type="match status" value="1"/>
</dbReference>
<comment type="caution">
    <text evidence="2">The sequence shown here is derived from an EMBL/GenBank/DDBJ whole genome shotgun (WGS) entry which is preliminary data.</text>
</comment>
<evidence type="ECO:0000259" key="1">
    <source>
        <dbReference type="PROSITE" id="PS50943"/>
    </source>
</evidence>
<dbReference type="PROSITE" id="PS50943">
    <property type="entry name" value="HTH_CROC1"/>
    <property type="match status" value="2"/>
</dbReference>
<dbReference type="SUPFAM" id="SSF47413">
    <property type="entry name" value="lambda repressor-like DNA-binding domains"/>
    <property type="match status" value="2"/>
</dbReference>
<dbReference type="Gene3D" id="1.10.260.40">
    <property type="entry name" value="lambda repressor-like DNA-binding domains"/>
    <property type="match status" value="2"/>
</dbReference>
<reference evidence="2 3" key="1">
    <citation type="journal article" date="2014" name="Int. J. Syst. Evol. Microbiol.">
        <title>Complete genome sequence of Corynebacterium casei LMG S-19264T (=DSM 44701T), isolated from a smear-ripened cheese.</title>
        <authorList>
            <consortium name="US DOE Joint Genome Institute (JGI-PGF)"/>
            <person name="Walter F."/>
            <person name="Albersmeier A."/>
            <person name="Kalinowski J."/>
            <person name="Ruckert C."/>
        </authorList>
    </citation>
    <scope>NUCLEOTIDE SEQUENCE [LARGE SCALE GENOMIC DNA]</scope>
    <source>
        <strain evidence="2 3">CGMCC 1.16330</strain>
    </source>
</reference>
<dbReference type="AlphaFoldDB" id="A0A8J2ZAD8"/>
<name>A0A8J2ZAD8_9PROT</name>
<dbReference type="Proteomes" id="UP000597507">
    <property type="component" value="Unassembled WGS sequence"/>
</dbReference>
<organism evidence="2 3">
    <name type="scientific">Caldovatus sediminis</name>
    <dbReference type="NCBI Taxonomy" id="2041189"/>
    <lineage>
        <taxon>Bacteria</taxon>
        <taxon>Pseudomonadati</taxon>
        <taxon>Pseudomonadota</taxon>
        <taxon>Alphaproteobacteria</taxon>
        <taxon>Acetobacterales</taxon>
        <taxon>Roseomonadaceae</taxon>
        <taxon>Caldovatus</taxon>
    </lineage>
</organism>
<dbReference type="PANTHER" id="PTHR43236:SF2">
    <property type="entry name" value="BLL0069 PROTEIN"/>
    <property type="match status" value="1"/>
</dbReference>
<dbReference type="Pfam" id="PF01381">
    <property type="entry name" value="HTH_3"/>
    <property type="match status" value="2"/>
</dbReference>
<dbReference type="GO" id="GO:0003677">
    <property type="term" value="F:DNA binding"/>
    <property type="evidence" value="ECO:0007669"/>
    <property type="project" value="InterPro"/>
</dbReference>
<dbReference type="RefSeq" id="WP_188899725.1">
    <property type="nucleotide sequence ID" value="NZ_BMKS01000004.1"/>
</dbReference>
<keyword evidence="3" id="KW-1185">Reference proteome</keyword>
<dbReference type="InterPro" id="IPR010982">
    <property type="entry name" value="Lambda_DNA-bd_dom_sf"/>
</dbReference>
<dbReference type="InterPro" id="IPR052345">
    <property type="entry name" value="Rad_response_metalloprotease"/>
</dbReference>
<feature type="domain" description="HTH cro/C1-type" evidence="1">
    <location>
        <begin position="13"/>
        <end position="69"/>
    </location>
</feature>
<gene>
    <name evidence="2" type="ORF">GCM10010964_18590</name>
</gene>
<proteinExistence type="predicted"/>
<dbReference type="InterPro" id="IPR001387">
    <property type="entry name" value="Cro/C1-type_HTH"/>
</dbReference>
<feature type="domain" description="HTH cro/C1-type" evidence="1">
    <location>
        <begin position="95"/>
        <end position="149"/>
    </location>
</feature>
<accession>A0A8J2ZAD8</accession>